<name>A0A3A3ZZL6_9ACTN</name>
<evidence type="ECO:0000313" key="2">
    <source>
        <dbReference type="Proteomes" id="UP000265768"/>
    </source>
</evidence>
<sequence>MSESGQHAKVERLLLKGVKDPALAALLLRRVGRTTAPISMKARLPREAGFRAAQEGGAAHAAAIARTSDSPELLATLAKSRSLAVRAAVAANPNTPVPIRGRLLRRALREEHADLVHEHAPLPLGALIETLAAADWDNVPGSMLHPAQHTLVKHGPDGIRAALACPHPQVRTLAARALPDGPQEITFAEVGDADPGLLRQVLAAYLNRHGSRPITGDDARTLLRHRPWSDLPPAMLAHRARLPLTREAIRLLWDSREPEARRWAVYAKDGHELAPEIIATGDVDLLAALALEHNKALAAQHLNNLIMAVARIGPDAVTTEAYTRSMREVLRDLTWRMTGSREFPPITAEAFRALLPHMHHNELVQWLCGRFAPHVPTARDMAELTHRLTPREVNYLRGPLLDHAWCWADKPWAQTLLDLLGIAALRGSHLENPSESLSTLIAAWLRTRLGEDPQTWSRFLDLLPGFHGGLDELIAAARDHASAG</sequence>
<dbReference type="EMBL" id="QZEY01000026">
    <property type="protein sequence ID" value="RJL21233.1"/>
    <property type="molecule type" value="Genomic_DNA"/>
</dbReference>
<organism evidence="1 2">
    <name type="scientific">Bailinhaonella thermotolerans</name>
    <dbReference type="NCBI Taxonomy" id="1070861"/>
    <lineage>
        <taxon>Bacteria</taxon>
        <taxon>Bacillati</taxon>
        <taxon>Actinomycetota</taxon>
        <taxon>Actinomycetes</taxon>
        <taxon>Streptosporangiales</taxon>
        <taxon>Streptosporangiaceae</taxon>
        <taxon>Bailinhaonella</taxon>
    </lineage>
</organism>
<proteinExistence type="predicted"/>
<dbReference type="AlphaFoldDB" id="A0A3A3ZZL6"/>
<dbReference type="OrthoDB" id="4349950at2"/>
<accession>A0A3A3ZZL6</accession>
<evidence type="ECO:0000313" key="1">
    <source>
        <dbReference type="EMBL" id="RJL21233.1"/>
    </source>
</evidence>
<protein>
    <submittedName>
        <fullName evidence="1">Uncharacterized protein</fullName>
    </submittedName>
</protein>
<gene>
    <name evidence="1" type="ORF">D5H75_37845</name>
</gene>
<dbReference type="Proteomes" id="UP000265768">
    <property type="component" value="Unassembled WGS sequence"/>
</dbReference>
<reference evidence="1 2" key="1">
    <citation type="submission" date="2018-09" db="EMBL/GenBank/DDBJ databases">
        <title>YIM 75507 draft genome.</title>
        <authorList>
            <person name="Tang S."/>
            <person name="Feng Y."/>
        </authorList>
    </citation>
    <scope>NUCLEOTIDE SEQUENCE [LARGE SCALE GENOMIC DNA]</scope>
    <source>
        <strain evidence="1 2">YIM 75507</strain>
    </source>
</reference>
<comment type="caution">
    <text evidence="1">The sequence shown here is derived from an EMBL/GenBank/DDBJ whole genome shotgun (WGS) entry which is preliminary data.</text>
</comment>
<keyword evidence="2" id="KW-1185">Reference proteome</keyword>
<dbReference type="RefSeq" id="WP_119931443.1">
    <property type="nucleotide sequence ID" value="NZ_QZEY01000026.1"/>
</dbReference>